<dbReference type="InterPro" id="IPR019758">
    <property type="entry name" value="Pept_S26A_signal_pept_1_CS"/>
</dbReference>
<dbReference type="InterPro" id="IPR019533">
    <property type="entry name" value="Peptidase_S26"/>
</dbReference>
<evidence type="ECO:0000256" key="1">
    <source>
        <dbReference type="ARBA" id="ARBA00000677"/>
    </source>
</evidence>
<evidence type="ECO:0000256" key="4">
    <source>
        <dbReference type="ARBA" id="ARBA00019232"/>
    </source>
</evidence>
<dbReference type="eggNOG" id="COG0681">
    <property type="taxonomic scope" value="Bacteria"/>
</dbReference>
<name>A1ZRU0_MICM2</name>
<dbReference type="Gene3D" id="2.10.109.10">
    <property type="entry name" value="Umud Fragment, subunit A"/>
    <property type="match status" value="2"/>
</dbReference>
<dbReference type="GO" id="GO:0009003">
    <property type="term" value="F:signal peptidase activity"/>
    <property type="evidence" value="ECO:0007669"/>
    <property type="project" value="UniProtKB-EC"/>
</dbReference>
<evidence type="ECO:0000313" key="9">
    <source>
        <dbReference type="EMBL" id="EAY26828.1"/>
    </source>
</evidence>
<comment type="catalytic activity">
    <reaction evidence="1 7">
        <text>Cleavage of hydrophobic, N-terminal signal or leader sequences from secreted and periplasmic proteins.</text>
        <dbReference type="EC" id="3.4.21.89"/>
    </reaction>
</comment>
<dbReference type="EMBL" id="AAWS01000029">
    <property type="protein sequence ID" value="EAY26828.1"/>
    <property type="molecule type" value="Genomic_DNA"/>
</dbReference>
<dbReference type="PRINTS" id="PR00727">
    <property type="entry name" value="LEADERPTASE"/>
</dbReference>
<evidence type="ECO:0000256" key="6">
    <source>
        <dbReference type="PIRSR" id="PIRSR600223-1"/>
    </source>
</evidence>
<dbReference type="InterPro" id="IPR036286">
    <property type="entry name" value="LexA/Signal_pep-like_sf"/>
</dbReference>
<dbReference type="GO" id="GO:0004252">
    <property type="term" value="F:serine-type endopeptidase activity"/>
    <property type="evidence" value="ECO:0007669"/>
    <property type="project" value="InterPro"/>
</dbReference>
<keyword evidence="10" id="KW-1185">Reference proteome</keyword>
<evidence type="ECO:0000256" key="7">
    <source>
        <dbReference type="RuleBase" id="RU362042"/>
    </source>
</evidence>
<dbReference type="PROSITE" id="PS00761">
    <property type="entry name" value="SPASE_I_3"/>
    <property type="match status" value="1"/>
</dbReference>
<dbReference type="NCBIfam" id="TIGR02227">
    <property type="entry name" value="sigpep_I_bact"/>
    <property type="match status" value="2"/>
</dbReference>
<dbReference type="GO" id="GO:0016020">
    <property type="term" value="C:membrane"/>
    <property type="evidence" value="ECO:0007669"/>
    <property type="project" value="UniProtKB-SubCell"/>
</dbReference>
<evidence type="ECO:0000313" key="10">
    <source>
        <dbReference type="Proteomes" id="UP000004095"/>
    </source>
</evidence>
<comment type="similarity">
    <text evidence="2 7">Belongs to the peptidase S26 family.</text>
</comment>
<keyword evidence="7" id="KW-1133">Transmembrane helix</keyword>
<sequence length="392" mass="46042">MRLKFWKKKDKENKKKKSKAREWIDSIVFAVVAATLIRWLIMSAYTIPTPSMEGTQMVGDFLFVSKLHYGARTPKTLLHMPLTDNKIWGTNIPSYLDWIQLPIRRIPGFSDVKNNDVVVFNWPADTTKSPVDMKVNYIKRCVGIPGDKLEVKNTQLYINGKKAKDPEKLQFLYRLVSSMSISQKVLDKLDIYRNNSYYVTPTNDNKFIYQIFTTPQNIKLLKQQLGPAALSMQILAREKNEFAAEIYPNSYWRDQNMRKGGQYNYKQNPWNQDYFGPLTLPKEGMKIEMTKENIIKYGPVIKEYEYHNKVEVANDFSKITIDGKEIKTYTFVQDYYFMMGDNRHNSQDSRYWGFVPRDHVVGKAWFTWLSLNPNKGLFSGKVRWNRMFKSID</sequence>
<feature type="domain" description="Peptidase S26" evidence="8">
    <location>
        <begin position="298"/>
        <end position="368"/>
    </location>
</feature>
<reference evidence="9 10" key="1">
    <citation type="submission" date="2007-01" db="EMBL/GenBank/DDBJ databases">
        <authorList>
            <person name="Haygood M."/>
            <person name="Podell S."/>
            <person name="Anderson C."/>
            <person name="Hopkinson B."/>
            <person name="Roe K."/>
            <person name="Barbeau K."/>
            <person name="Gaasterland T."/>
            <person name="Ferriera S."/>
            <person name="Johnson J."/>
            <person name="Kravitz S."/>
            <person name="Beeson K."/>
            <person name="Sutton G."/>
            <person name="Rogers Y.-H."/>
            <person name="Friedman R."/>
            <person name="Frazier M."/>
            <person name="Venter J.C."/>
        </authorList>
    </citation>
    <scope>NUCLEOTIDE SEQUENCE [LARGE SCALE GENOMIC DNA]</scope>
    <source>
        <strain evidence="9 10">ATCC 23134</strain>
    </source>
</reference>
<comment type="subcellular location">
    <subcellularLocation>
        <location evidence="7">Membrane</location>
        <topology evidence="7">Single-pass type II membrane protein</topology>
    </subcellularLocation>
</comment>
<dbReference type="SUPFAM" id="SSF51306">
    <property type="entry name" value="LexA/Signal peptidase"/>
    <property type="match status" value="1"/>
</dbReference>
<feature type="active site" evidence="6">
    <location>
        <position position="139"/>
    </location>
</feature>
<feature type="active site" evidence="6">
    <location>
        <position position="51"/>
    </location>
</feature>
<dbReference type="Pfam" id="PF10502">
    <property type="entry name" value="Peptidase_S26"/>
    <property type="match status" value="2"/>
</dbReference>
<dbReference type="EC" id="3.4.21.89" evidence="3 7"/>
<evidence type="ECO:0000259" key="8">
    <source>
        <dbReference type="Pfam" id="PF10502"/>
    </source>
</evidence>
<feature type="domain" description="Peptidase S26" evidence="8">
    <location>
        <begin position="21"/>
        <end position="167"/>
    </location>
</feature>
<dbReference type="PANTHER" id="PTHR43390:SF1">
    <property type="entry name" value="CHLOROPLAST PROCESSING PEPTIDASE"/>
    <property type="match status" value="1"/>
</dbReference>
<protein>
    <recommendedName>
        <fullName evidence="4 7">Signal peptidase I</fullName>
        <ecNumber evidence="3 7">3.4.21.89</ecNumber>
    </recommendedName>
</protein>
<feature type="transmembrane region" description="Helical" evidence="7">
    <location>
        <begin position="20"/>
        <end position="41"/>
    </location>
</feature>
<dbReference type="GO" id="GO:0006465">
    <property type="term" value="P:signal peptide processing"/>
    <property type="evidence" value="ECO:0007669"/>
    <property type="project" value="InterPro"/>
</dbReference>
<evidence type="ECO:0000256" key="5">
    <source>
        <dbReference type="ARBA" id="ARBA00022801"/>
    </source>
</evidence>
<keyword evidence="7" id="KW-0645">Protease</keyword>
<dbReference type="InterPro" id="IPR000223">
    <property type="entry name" value="Pept_S26A_signal_pept_1"/>
</dbReference>
<evidence type="ECO:0000256" key="2">
    <source>
        <dbReference type="ARBA" id="ARBA00009370"/>
    </source>
</evidence>
<dbReference type="CDD" id="cd06530">
    <property type="entry name" value="S26_SPase_I"/>
    <property type="match status" value="2"/>
</dbReference>
<proteinExistence type="inferred from homology"/>
<accession>A1ZRU0</accession>
<organism evidence="9 10">
    <name type="scientific">Microscilla marina ATCC 23134</name>
    <dbReference type="NCBI Taxonomy" id="313606"/>
    <lineage>
        <taxon>Bacteria</taxon>
        <taxon>Pseudomonadati</taxon>
        <taxon>Bacteroidota</taxon>
        <taxon>Cytophagia</taxon>
        <taxon>Cytophagales</taxon>
        <taxon>Microscillaceae</taxon>
        <taxon>Microscilla</taxon>
    </lineage>
</organism>
<dbReference type="PANTHER" id="PTHR43390">
    <property type="entry name" value="SIGNAL PEPTIDASE I"/>
    <property type="match status" value="1"/>
</dbReference>
<keyword evidence="5 7" id="KW-0378">Hydrolase</keyword>
<gene>
    <name evidence="9" type="ORF">M23134_04778</name>
</gene>
<dbReference type="OrthoDB" id="9802919at2"/>
<comment type="caution">
    <text evidence="9">The sequence shown here is derived from an EMBL/GenBank/DDBJ whole genome shotgun (WGS) entry which is preliminary data.</text>
</comment>
<keyword evidence="7" id="KW-0472">Membrane</keyword>
<dbReference type="AlphaFoldDB" id="A1ZRU0"/>
<keyword evidence="7" id="KW-0812">Transmembrane</keyword>
<dbReference type="Proteomes" id="UP000004095">
    <property type="component" value="Unassembled WGS sequence"/>
</dbReference>
<dbReference type="RefSeq" id="WP_002700048.1">
    <property type="nucleotide sequence ID" value="NZ_AAWS01000029.1"/>
</dbReference>
<evidence type="ECO:0000256" key="3">
    <source>
        <dbReference type="ARBA" id="ARBA00013208"/>
    </source>
</evidence>